<keyword evidence="1" id="KW-1133">Transmembrane helix</keyword>
<keyword evidence="1" id="KW-0812">Transmembrane</keyword>
<dbReference type="EMBL" id="ML743617">
    <property type="protein sequence ID" value="KAE8133378.1"/>
    <property type="molecule type" value="Genomic_DNA"/>
</dbReference>
<proteinExistence type="predicted"/>
<gene>
    <name evidence="2" type="ORF">BDV38DRAFT_185521</name>
</gene>
<organism evidence="2 3">
    <name type="scientific">Aspergillus pseudotamarii</name>
    <dbReference type="NCBI Taxonomy" id="132259"/>
    <lineage>
        <taxon>Eukaryota</taxon>
        <taxon>Fungi</taxon>
        <taxon>Dikarya</taxon>
        <taxon>Ascomycota</taxon>
        <taxon>Pezizomycotina</taxon>
        <taxon>Eurotiomycetes</taxon>
        <taxon>Eurotiomycetidae</taxon>
        <taxon>Eurotiales</taxon>
        <taxon>Aspergillaceae</taxon>
        <taxon>Aspergillus</taxon>
        <taxon>Aspergillus subgen. Circumdati</taxon>
    </lineage>
</organism>
<protein>
    <submittedName>
        <fullName evidence="2">Uncharacterized protein</fullName>
    </submittedName>
</protein>
<dbReference type="Proteomes" id="UP000325672">
    <property type="component" value="Unassembled WGS sequence"/>
</dbReference>
<dbReference type="AlphaFoldDB" id="A0A5N6SF90"/>
<evidence type="ECO:0000313" key="3">
    <source>
        <dbReference type="Proteomes" id="UP000325672"/>
    </source>
</evidence>
<feature type="transmembrane region" description="Helical" evidence="1">
    <location>
        <begin position="12"/>
        <end position="44"/>
    </location>
</feature>
<accession>A0A5N6SF90</accession>
<keyword evidence="1" id="KW-0472">Membrane</keyword>
<feature type="transmembrane region" description="Helical" evidence="1">
    <location>
        <begin position="56"/>
        <end position="73"/>
    </location>
</feature>
<evidence type="ECO:0000256" key="1">
    <source>
        <dbReference type="SAM" id="Phobius"/>
    </source>
</evidence>
<reference evidence="2 3" key="1">
    <citation type="submission" date="2019-04" db="EMBL/GenBank/DDBJ databases">
        <title>Friends and foes A comparative genomics study of 23 Aspergillus species from section Flavi.</title>
        <authorList>
            <consortium name="DOE Joint Genome Institute"/>
            <person name="Kjaerbolling I."/>
            <person name="Vesth T."/>
            <person name="Frisvad J.C."/>
            <person name="Nybo J.L."/>
            <person name="Theobald S."/>
            <person name="Kildgaard S."/>
            <person name="Isbrandt T."/>
            <person name="Kuo A."/>
            <person name="Sato A."/>
            <person name="Lyhne E.K."/>
            <person name="Kogle M.E."/>
            <person name="Wiebenga A."/>
            <person name="Kun R.S."/>
            <person name="Lubbers R.J."/>
            <person name="Makela M.R."/>
            <person name="Barry K."/>
            <person name="Chovatia M."/>
            <person name="Clum A."/>
            <person name="Daum C."/>
            <person name="Haridas S."/>
            <person name="He G."/>
            <person name="LaButti K."/>
            <person name="Lipzen A."/>
            <person name="Mondo S."/>
            <person name="Riley R."/>
            <person name="Salamov A."/>
            <person name="Simmons B.A."/>
            <person name="Magnuson J.K."/>
            <person name="Henrissat B."/>
            <person name="Mortensen U.H."/>
            <person name="Larsen T.O."/>
            <person name="Devries R.P."/>
            <person name="Grigoriev I.V."/>
            <person name="Machida M."/>
            <person name="Baker S.E."/>
            <person name="Andersen M.R."/>
        </authorList>
    </citation>
    <scope>NUCLEOTIDE SEQUENCE [LARGE SCALE GENOMIC DNA]</scope>
    <source>
        <strain evidence="2 3">CBS 117625</strain>
    </source>
</reference>
<sequence length="77" mass="8832">MLVTLGIPILHFTLSIILISCSPSWLLTCVTTPAFFVCLFLSTISDTVALEDGLDFIIRRLVFLYIALYFYRVERRV</sequence>
<dbReference type="RefSeq" id="XP_031909441.1">
    <property type="nucleotide sequence ID" value="XM_032052164.1"/>
</dbReference>
<dbReference type="GeneID" id="43636374"/>
<name>A0A5N6SF90_ASPPS</name>
<evidence type="ECO:0000313" key="2">
    <source>
        <dbReference type="EMBL" id="KAE8133378.1"/>
    </source>
</evidence>
<keyword evidence="3" id="KW-1185">Reference proteome</keyword>